<reference evidence="1 2" key="1">
    <citation type="submission" date="2015-02" db="EMBL/GenBank/DDBJ databases">
        <authorList>
            <person name="Ju K.-S."/>
            <person name="Doroghazi J.R."/>
            <person name="Metcalf W."/>
        </authorList>
    </citation>
    <scope>NUCLEOTIDE SEQUENCE [LARGE SCALE GENOMIC DNA]</scope>
    <source>
        <strain evidence="1 2">NRRL B-16140</strain>
    </source>
</reference>
<sequence length="61" mass="7046">METFDEAYVRVRHDLRFADPRRAPVPLLKMRYENTRTGVAVRGTGVVSPIWAPCGESWTPW</sequence>
<dbReference type="AlphaFoldDB" id="A0A0F0GXM6"/>
<accession>A0A0F0GXM6</accession>
<organism evidence="1 2">
    <name type="scientific">Lentzea aerocolonigenes</name>
    <name type="common">Lechevalieria aerocolonigenes</name>
    <name type="synonym">Saccharothrix aerocolonigenes</name>
    <dbReference type="NCBI Taxonomy" id="68170"/>
    <lineage>
        <taxon>Bacteria</taxon>
        <taxon>Bacillati</taxon>
        <taxon>Actinomycetota</taxon>
        <taxon>Actinomycetes</taxon>
        <taxon>Pseudonocardiales</taxon>
        <taxon>Pseudonocardiaceae</taxon>
        <taxon>Lentzea</taxon>
    </lineage>
</organism>
<proteinExistence type="predicted"/>
<protein>
    <submittedName>
        <fullName evidence="1">Uncharacterized protein</fullName>
    </submittedName>
</protein>
<evidence type="ECO:0000313" key="1">
    <source>
        <dbReference type="EMBL" id="KJK48214.1"/>
    </source>
</evidence>
<name>A0A0F0GXM6_LENAE</name>
<dbReference type="RefSeq" id="WP_045312636.1">
    <property type="nucleotide sequence ID" value="NZ_JYJG01000114.1"/>
</dbReference>
<gene>
    <name evidence="1" type="ORF">UK23_17590</name>
</gene>
<keyword evidence="2" id="KW-1185">Reference proteome</keyword>
<dbReference type="EMBL" id="JYJG01000114">
    <property type="protein sequence ID" value="KJK48214.1"/>
    <property type="molecule type" value="Genomic_DNA"/>
</dbReference>
<evidence type="ECO:0000313" key="2">
    <source>
        <dbReference type="Proteomes" id="UP000033393"/>
    </source>
</evidence>
<dbReference type="Proteomes" id="UP000033393">
    <property type="component" value="Unassembled WGS sequence"/>
</dbReference>
<comment type="caution">
    <text evidence="1">The sequence shown here is derived from an EMBL/GenBank/DDBJ whole genome shotgun (WGS) entry which is preliminary data.</text>
</comment>
<dbReference type="PATRIC" id="fig|68170.10.peg.4419"/>